<dbReference type="RefSeq" id="WP_188714788.1">
    <property type="nucleotide sequence ID" value="NZ_BAABBD010000001.1"/>
</dbReference>
<dbReference type="EMBL" id="BMLM01000001">
    <property type="protein sequence ID" value="GGN76764.1"/>
    <property type="molecule type" value="Genomic_DNA"/>
</dbReference>
<gene>
    <name evidence="2" type="ORF">GCM10010968_00470</name>
</gene>
<evidence type="ECO:0008006" key="4">
    <source>
        <dbReference type="Google" id="ProtNLM"/>
    </source>
</evidence>
<protein>
    <recommendedName>
        <fullName evidence="4">Asp23/Gls24 family envelope stress response protein</fullName>
    </recommendedName>
</protein>
<dbReference type="Proteomes" id="UP000626982">
    <property type="component" value="Unassembled WGS sequence"/>
</dbReference>
<evidence type="ECO:0000313" key="2">
    <source>
        <dbReference type="EMBL" id="GGN76764.1"/>
    </source>
</evidence>
<evidence type="ECO:0000256" key="1">
    <source>
        <dbReference type="SAM" id="MobiDB-lite"/>
    </source>
</evidence>
<evidence type="ECO:0000313" key="3">
    <source>
        <dbReference type="Proteomes" id="UP000626982"/>
    </source>
</evidence>
<feature type="region of interest" description="Disordered" evidence="1">
    <location>
        <begin position="1"/>
        <end position="26"/>
    </location>
</feature>
<reference evidence="3" key="1">
    <citation type="journal article" date="2019" name="Int. J. Syst. Evol. Microbiol.">
        <title>The Global Catalogue of Microorganisms (GCM) 10K type strain sequencing project: providing services to taxonomists for standard genome sequencing and annotation.</title>
        <authorList>
            <consortium name="The Broad Institute Genomics Platform"/>
            <consortium name="The Broad Institute Genome Sequencing Center for Infectious Disease"/>
            <person name="Wu L."/>
            <person name="Ma J."/>
        </authorList>
    </citation>
    <scope>NUCLEOTIDE SEQUENCE [LARGE SCALE GENOMIC DNA]</scope>
    <source>
        <strain evidence="3">CGMCC 1.6960</strain>
    </source>
</reference>
<proteinExistence type="predicted"/>
<organism evidence="2 3">
    <name type="scientific">Agrococcus terreus</name>
    <dbReference type="NCBI Taxonomy" id="574649"/>
    <lineage>
        <taxon>Bacteria</taxon>
        <taxon>Bacillati</taxon>
        <taxon>Actinomycetota</taxon>
        <taxon>Actinomycetes</taxon>
        <taxon>Micrococcales</taxon>
        <taxon>Microbacteriaceae</taxon>
        <taxon>Agrococcus</taxon>
    </lineage>
</organism>
<keyword evidence="3" id="KW-1185">Reference proteome</keyword>
<accession>A0ABQ2K997</accession>
<comment type="caution">
    <text evidence="2">The sequence shown here is derived from an EMBL/GenBank/DDBJ whole genome shotgun (WGS) entry which is preliminary data.</text>
</comment>
<name>A0ABQ2K997_9MICO</name>
<sequence length="124" mass="12407">MADSSIAADRREPEGGATPPQEVAERADAAVVATPGVVRGYRAAPAIAGGLAPSPVLAHVSLVPARSVVVSIGVDEGADSREVAAAVAAAVRAAMPADWADVRVRVQVRRIEAAEAAAPELPAA</sequence>